<name>A0A1R1MM83_9BACT</name>
<dbReference type="Proteomes" id="UP000187408">
    <property type="component" value="Unassembled WGS sequence"/>
</dbReference>
<evidence type="ECO:0008006" key="4">
    <source>
        <dbReference type="Google" id="ProtNLM"/>
    </source>
</evidence>
<dbReference type="EMBL" id="MOEN01000007">
    <property type="protein sequence ID" value="OMH40887.1"/>
    <property type="molecule type" value="Genomic_DNA"/>
</dbReference>
<dbReference type="OrthoDB" id="9788951at2"/>
<gene>
    <name evidence="2" type="ORF">BLW93_02960</name>
</gene>
<dbReference type="InterPro" id="IPR036280">
    <property type="entry name" value="Multihaem_cyt_sf"/>
</dbReference>
<dbReference type="PROSITE" id="PS51257">
    <property type="entry name" value="PROKAR_LIPOPROTEIN"/>
    <property type="match status" value="1"/>
</dbReference>
<organism evidence="2 3">
    <name type="scientific">Desulfurobacterium indicum</name>
    <dbReference type="NCBI Taxonomy" id="1914305"/>
    <lineage>
        <taxon>Bacteria</taxon>
        <taxon>Pseudomonadati</taxon>
        <taxon>Aquificota</taxon>
        <taxon>Aquificia</taxon>
        <taxon>Desulfurobacteriales</taxon>
        <taxon>Desulfurobacteriaceae</taxon>
        <taxon>Desulfurobacterium</taxon>
    </lineage>
</organism>
<dbReference type="Gene3D" id="3.90.10.10">
    <property type="entry name" value="Cytochrome C3"/>
    <property type="match status" value="1"/>
</dbReference>
<keyword evidence="3" id="KW-1185">Reference proteome</keyword>
<evidence type="ECO:0000256" key="1">
    <source>
        <dbReference type="SAM" id="SignalP"/>
    </source>
</evidence>
<proteinExistence type="predicted"/>
<reference evidence="2 3" key="1">
    <citation type="submission" date="2016-10" db="EMBL/GenBank/DDBJ databases">
        <title>Genome sequence of a sulfur-reducing bacterium Desulfurobacterium indicum K6013.</title>
        <authorList>
            <person name="Cao J."/>
            <person name="Shao Z."/>
            <person name="Alain K."/>
            <person name="Jebbar M."/>
        </authorList>
    </citation>
    <scope>NUCLEOTIDE SEQUENCE [LARGE SCALE GENOMIC DNA]</scope>
    <source>
        <strain evidence="2 3">K6013</strain>
    </source>
</reference>
<evidence type="ECO:0000313" key="3">
    <source>
        <dbReference type="Proteomes" id="UP000187408"/>
    </source>
</evidence>
<comment type="caution">
    <text evidence="2">The sequence shown here is derived from an EMBL/GenBank/DDBJ whole genome shotgun (WGS) entry which is preliminary data.</text>
</comment>
<dbReference type="STRING" id="1914305.BLW93_02960"/>
<dbReference type="SUPFAM" id="SSF48695">
    <property type="entry name" value="Multiheme cytochromes"/>
    <property type="match status" value="1"/>
</dbReference>
<sequence>MKKVLFLSAMVLFAASCGTVQTKPAVEKPTVENKTQEVKPEKKVEAEIKPKVTVPEEELTLSKFRHKDHMVIIKKYGCLPCHHFNVEMHIPDVKRAKVVSQKFLKPGVASCKACHTQGVKQ</sequence>
<dbReference type="RefSeq" id="WP_076712625.1">
    <property type="nucleotide sequence ID" value="NZ_MOEN01000007.1"/>
</dbReference>
<keyword evidence="1" id="KW-0732">Signal</keyword>
<dbReference type="AlphaFoldDB" id="A0A1R1MM83"/>
<evidence type="ECO:0000313" key="2">
    <source>
        <dbReference type="EMBL" id="OMH40887.1"/>
    </source>
</evidence>
<feature type="signal peptide" evidence="1">
    <location>
        <begin position="1"/>
        <end position="22"/>
    </location>
</feature>
<protein>
    <recommendedName>
        <fullName evidence="4">Cytochrome c7-like domain-containing protein</fullName>
    </recommendedName>
</protein>
<accession>A0A1R1MM83</accession>
<feature type="chain" id="PRO_5012616198" description="Cytochrome c7-like domain-containing protein" evidence="1">
    <location>
        <begin position="23"/>
        <end position="121"/>
    </location>
</feature>